<dbReference type="Proteomes" id="UP000051521">
    <property type="component" value="Unassembled WGS sequence"/>
</dbReference>
<gene>
    <name evidence="1" type="ORF">BN52_08920</name>
    <name evidence="2" type="ORF">FC38_GL000976</name>
</gene>
<dbReference type="PATRIC" id="fig|1423751.3.peg.1013"/>
<evidence type="ECO:0000313" key="1">
    <source>
        <dbReference type="EMBL" id="CCI86678.1"/>
    </source>
</evidence>
<keyword evidence="4" id="KW-1185">Reference proteome</keyword>
<evidence type="ECO:0000313" key="4">
    <source>
        <dbReference type="Proteomes" id="UP000051521"/>
    </source>
</evidence>
<comment type="caution">
    <text evidence="1">The sequence shown here is derived from an EMBL/GenBank/DDBJ whole genome shotgun (WGS) entry which is preliminary data.</text>
</comment>
<evidence type="ECO:0008006" key="5">
    <source>
        <dbReference type="Google" id="ProtNLM"/>
    </source>
</evidence>
<dbReference type="AlphaFoldDB" id="I7LFH5"/>
<dbReference type="EMBL" id="CAKC01000032">
    <property type="protein sequence ID" value="CCI86678.1"/>
    <property type="molecule type" value="Genomic_DNA"/>
</dbReference>
<evidence type="ECO:0000313" key="3">
    <source>
        <dbReference type="Proteomes" id="UP000009326"/>
    </source>
</evidence>
<dbReference type="InterPro" id="IPR038141">
    <property type="entry name" value="YutD-like_sf"/>
</dbReference>
<dbReference type="RefSeq" id="WP_008472691.1">
    <property type="nucleotide sequence ID" value="NZ_AYZO01000003.1"/>
</dbReference>
<name>I7LFH5_9LACO</name>
<accession>I7LFH5</accession>
<reference evidence="2 4" key="2">
    <citation type="journal article" date="2015" name="Genome Announc.">
        <title>Expanding the biotechnology potential of lactobacilli through comparative genomics of 213 strains and associated genera.</title>
        <authorList>
            <person name="Sun Z."/>
            <person name="Harris H.M."/>
            <person name="McCann A."/>
            <person name="Guo C."/>
            <person name="Argimon S."/>
            <person name="Zhang W."/>
            <person name="Yang X."/>
            <person name="Jeffery I.B."/>
            <person name="Cooney J.C."/>
            <person name="Kagawa T.F."/>
            <person name="Liu W."/>
            <person name="Song Y."/>
            <person name="Salvetti E."/>
            <person name="Wrobel A."/>
            <person name="Rasinkangas P."/>
            <person name="Parkhill J."/>
            <person name="Rea M.C."/>
            <person name="O'Sullivan O."/>
            <person name="Ritari J."/>
            <person name="Douillard F.P."/>
            <person name="Paul Ross R."/>
            <person name="Yang R."/>
            <person name="Briner A.E."/>
            <person name="Felis G.E."/>
            <person name="de Vos W.M."/>
            <person name="Barrangou R."/>
            <person name="Klaenhammer T.R."/>
            <person name="Caufield P.W."/>
            <person name="Cui Y."/>
            <person name="Zhang H."/>
            <person name="O'Toole P.W."/>
        </authorList>
    </citation>
    <scope>NUCLEOTIDE SEQUENCE [LARGE SCALE GENOMIC DNA]</scope>
    <source>
        <strain evidence="2 4">DSM 23908</strain>
    </source>
</reference>
<protein>
    <recommendedName>
        <fullName evidence="5">Transcriptional regulator</fullName>
    </recommendedName>
</protein>
<dbReference type="STRING" id="1423751.FC38_GL000976"/>
<dbReference type="EMBL" id="AYZO01000003">
    <property type="protein sequence ID" value="KRN14317.1"/>
    <property type="molecule type" value="Genomic_DNA"/>
</dbReference>
<dbReference type="InterPro" id="IPR009370">
    <property type="entry name" value="YutD-like"/>
</dbReference>
<proteinExistence type="predicted"/>
<dbReference type="Pfam" id="PF06265">
    <property type="entry name" value="YutD-like"/>
    <property type="match status" value="1"/>
</dbReference>
<reference evidence="1 3" key="1">
    <citation type="submission" date="2012-06" db="EMBL/GenBank/DDBJ databases">
        <title>Draft genome sequence of Lactobacillus gigeriorum CRBIP 24.85T, isolated from chicken crop.</title>
        <authorList>
            <person name="Cousin S."/>
            <person name="Ma L."/>
            <person name="Creno S."/>
            <person name="Clermont D."/>
            <person name="Loux V."/>
            <person name="Bizet C."/>
            <person name="Bouchier C."/>
        </authorList>
    </citation>
    <scope>NUCLEOTIDE SEQUENCE [LARGE SCALE GENOMIC DNA]</scope>
    <source>
        <strain evidence="3">CRBIP 24.85T</strain>
        <strain evidence="1">Type strain: CRBIP 24.85</strain>
    </source>
</reference>
<dbReference type="OrthoDB" id="1650379at2"/>
<dbReference type="Proteomes" id="UP000009326">
    <property type="component" value="Unassembled WGS sequence"/>
</dbReference>
<dbReference type="Gene3D" id="3.50.4.20">
    <property type="match status" value="1"/>
</dbReference>
<sequence length="183" mass="21817">MRTDRNDEMENKHEIEQPLRHPLAIVIRDQDKLKINKQLYKILIDKDNAIDVDLLRKKYDPYLDQYDFLVGDISSEHLRLKGFYKDCVKTAIDRKESTIADYLIEYCNPGSAYFVLELVSPVHHHSSHRKPDYRTRRRMRRQAQLNGGFKKRHVHKTKFPKHRTITTKQHKGRAHSFVIKKKG</sequence>
<evidence type="ECO:0000313" key="2">
    <source>
        <dbReference type="EMBL" id="KRN14317.1"/>
    </source>
</evidence>
<organism evidence="1 3">
    <name type="scientific">Lactobacillus gigeriorum DSM 23908 = CRBIP 24.85</name>
    <dbReference type="NCBI Taxonomy" id="1423751"/>
    <lineage>
        <taxon>Bacteria</taxon>
        <taxon>Bacillati</taxon>
        <taxon>Bacillota</taxon>
        <taxon>Bacilli</taxon>
        <taxon>Lactobacillales</taxon>
        <taxon>Lactobacillaceae</taxon>
        <taxon>Lactobacillus</taxon>
    </lineage>
</organism>